<keyword evidence="4" id="KW-1003">Cell membrane</keyword>
<feature type="transmembrane region" description="Helical" evidence="8">
    <location>
        <begin position="82"/>
        <end position="101"/>
    </location>
</feature>
<feature type="transmembrane region" description="Helical" evidence="8">
    <location>
        <begin position="379"/>
        <end position="399"/>
    </location>
</feature>
<dbReference type="SUPFAM" id="SSF103473">
    <property type="entry name" value="MFS general substrate transporter"/>
    <property type="match status" value="1"/>
</dbReference>
<dbReference type="NCBIfam" id="TIGR00710">
    <property type="entry name" value="efflux_Bcr_CflA"/>
    <property type="match status" value="1"/>
</dbReference>
<dbReference type="InterPro" id="IPR011701">
    <property type="entry name" value="MFS"/>
</dbReference>
<keyword evidence="3" id="KW-0813">Transport</keyword>
<evidence type="ECO:0000256" key="1">
    <source>
        <dbReference type="ARBA" id="ARBA00004651"/>
    </source>
</evidence>
<protein>
    <submittedName>
        <fullName evidence="10">Multidrug effflux MFS transporter</fullName>
    </submittedName>
</protein>
<feature type="transmembrane region" description="Helical" evidence="8">
    <location>
        <begin position="258"/>
        <end position="278"/>
    </location>
</feature>
<dbReference type="EMBL" id="JABBHF010000003">
    <property type="protein sequence ID" value="NMH87243.1"/>
    <property type="molecule type" value="Genomic_DNA"/>
</dbReference>
<dbReference type="PROSITE" id="PS50850">
    <property type="entry name" value="MFS"/>
    <property type="match status" value="1"/>
</dbReference>
<feature type="transmembrane region" description="Helical" evidence="8">
    <location>
        <begin position="140"/>
        <end position="162"/>
    </location>
</feature>
<evidence type="ECO:0000256" key="6">
    <source>
        <dbReference type="ARBA" id="ARBA00022989"/>
    </source>
</evidence>
<keyword evidence="6 8" id="KW-1133">Transmembrane helix</keyword>
<organism evidence="10 11">
    <name type="scientific">Flavivirga algicola</name>
    <dbReference type="NCBI Taxonomy" id="2729136"/>
    <lineage>
        <taxon>Bacteria</taxon>
        <taxon>Pseudomonadati</taxon>
        <taxon>Bacteroidota</taxon>
        <taxon>Flavobacteriia</taxon>
        <taxon>Flavobacteriales</taxon>
        <taxon>Flavobacteriaceae</taxon>
        <taxon>Flavivirga</taxon>
    </lineage>
</organism>
<comment type="similarity">
    <text evidence="2">Belongs to the major facilitator superfamily. Bcr/CmlA family.</text>
</comment>
<comment type="caution">
    <text evidence="10">The sequence shown here is derived from an EMBL/GenBank/DDBJ whole genome shotgun (WGS) entry which is preliminary data.</text>
</comment>
<dbReference type="Proteomes" id="UP000746690">
    <property type="component" value="Unassembled WGS sequence"/>
</dbReference>
<evidence type="ECO:0000256" key="8">
    <source>
        <dbReference type="SAM" id="Phobius"/>
    </source>
</evidence>
<feature type="transmembrane region" description="Helical" evidence="8">
    <location>
        <begin position="168"/>
        <end position="186"/>
    </location>
</feature>
<feature type="transmembrane region" description="Helical" evidence="8">
    <location>
        <begin position="311"/>
        <end position="333"/>
    </location>
</feature>
<dbReference type="Gene3D" id="1.20.1720.10">
    <property type="entry name" value="Multidrug resistance protein D"/>
    <property type="match status" value="1"/>
</dbReference>
<feature type="transmembrane region" description="Helical" evidence="8">
    <location>
        <begin position="285"/>
        <end position="305"/>
    </location>
</feature>
<dbReference type="PANTHER" id="PTHR23502:SF132">
    <property type="entry name" value="POLYAMINE TRANSPORTER 2-RELATED"/>
    <property type="match status" value="1"/>
</dbReference>
<keyword evidence="5 8" id="KW-0812">Transmembrane</keyword>
<evidence type="ECO:0000256" key="2">
    <source>
        <dbReference type="ARBA" id="ARBA00006236"/>
    </source>
</evidence>
<name>A0ABX1RX34_9FLAO</name>
<accession>A0ABX1RX34</accession>
<dbReference type="InterPro" id="IPR020846">
    <property type="entry name" value="MFS_dom"/>
</dbReference>
<evidence type="ECO:0000256" key="4">
    <source>
        <dbReference type="ARBA" id="ARBA00022475"/>
    </source>
</evidence>
<evidence type="ECO:0000256" key="3">
    <source>
        <dbReference type="ARBA" id="ARBA00022448"/>
    </source>
</evidence>
<reference evidence="10 11" key="1">
    <citation type="submission" date="2020-04" db="EMBL/GenBank/DDBJ databases">
        <title>A Flavivirga sp. nov.</title>
        <authorList>
            <person name="Sun X."/>
        </authorList>
    </citation>
    <scope>NUCLEOTIDE SEQUENCE [LARGE SCALE GENOMIC DNA]</scope>
    <source>
        <strain evidence="10 11">Y03</strain>
    </source>
</reference>
<evidence type="ECO:0000313" key="10">
    <source>
        <dbReference type="EMBL" id="NMH87243.1"/>
    </source>
</evidence>
<dbReference type="Pfam" id="PF07690">
    <property type="entry name" value="MFS_1"/>
    <property type="match status" value="1"/>
</dbReference>
<keyword evidence="11" id="KW-1185">Reference proteome</keyword>
<sequence>MCRLIKKTKMSEFEFIALMAFLMANVALAIDAILPGLTNIGVSLNVAEGSDIQGVITMIFLGIGVGELIFGTLSDSFGRKPMVYLGVGLFVIASIISATATSIETMLFGRVLQGIGLSAPRTVSMAIIRDSYQGNQMARIMSFISAIFILVPMVAPMIGQLILNTLNWQAIFYFQILFILITIFWFKYRQEETLIKEKRTRLSRKLFTNGFKEFVKHKQTLIYTIMAGLMEGIFILYLSTSKQIFQDQYHLIKEFPYVFAALSFVFGISTFLNGRFVVKYGMHNLVTISLYLFSLTSLIYLFAFYNSENPSITILMLFLFFQFLFLGFIFGNLSALAMQPIGHIAGIGAAIFSFVSMALGVFIANLIGEFILTTVHPLFYAFFATGLVALILLNIIIFGKQKLEKFQLLD</sequence>
<comment type="subcellular location">
    <subcellularLocation>
        <location evidence="1">Cell membrane</location>
        <topology evidence="1">Multi-pass membrane protein</topology>
    </subcellularLocation>
</comment>
<feature type="transmembrane region" description="Helical" evidence="8">
    <location>
        <begin position="53"/>
        <end position="70"/>
    </location>
</feature>
<evidence type="ECO:0000256" key="7">
    <source>
        <dbReference type="ARBA" id="ARBA00023136"/>
    </source>
</evidence>
<gene>
    <name evidence="10" type="ORF">HHX25_06980</name>
</gene>
<proteinExistence type="inferred from homology"/>
<dbReference type="InterPro" id="IPR004812">
    <property type="entry name" value="Efflux_drug-R_Bcr/CmlA"/>
</dbReference>
<dbReference type="CDD" id="cd17320">
    <property type="entry name" value="MFS_MdfA_MDR_like"/>
    <property type="match status" value="1"/>
</dbReference>
<evidence type="ECO:0000259" key="9">
    <source>
        <dbReference type="PROSITE" id="PS50850"/>
    </source>
</evidence>
<dbReference type="PANTHER" id="PTHR23502">
    <property type="entry name" value="MAJOR FACILITATOR SUPERFAMILY"/>
    <property type="match status" value="1"/>
</dbReference>
<evidence type="ECO:0000256" key="5">
    <source>
        <dbReference type="ARBA" id="ARBA00022692"/>
    </source>
</evidence>
<evidence type="ECO:0000313" key="11">
    <source>
        <dbReference type="Proteomes" id="UP000746690"/>
    </source>
</evidence>
<feature type="transmembrane region" description="Helical" evidence="8">
    <location>
        <begin position="220"/>
        <end position="238"/>
    </location>
</feature>
<feature type="transmembrane region" description="Helical" evidence="8">
    <location>
        <begin position="107"/>
        <end position="128"/>
    </location>
</feature>
<feature type="transmembrane region" description="Helical" evidence="8">
    <location>
        <begin position="345"/>
        <end position="367"/>
    </location>
</feature>
<dbReference type="InterPro" id="IPR036259">
    <property type="entry name" value="MFS_trans_sf"/>
</dbReference>
<keyword evidence="7 8" id="KW-0472">Membrane</keyword>
<feature type="domain" description="Major facilitator superfamily (MFS) profile" evidence="9">
    <location>
        <begin position="13"/>
        <end position="404"/>
    </location>
</feature>